<dbReference type="InterPro" id="IPR003960">
    <property type="entry name" value="ATPase_AAA_CS"/>
</dbReference>
<dbReference type="PANTHER" id="PTHR23077">
    <property type="entry name" value="AAA-FAMILY ATPASE"/>
    <property type="match status" value="1"/>
</dbReference>
<sequence>MLTTSLTTSTPPLLLKPIPSYHHLSSDNILQAFVRTNTLAQLGVCKNDWVLLYSTSNQEPIRLIKLSVPSNPSRLLSDQILISPILIIKLHDLIPIPLDTRLSHFLPLNSTTNDELGLMENPNLLDIDLDLGPPQTIIYFKVTHLECFPTSIPPVFKSSDPKDFNKLNLKEEVTNPIEEVEEDPEMSDLLEKAKLGAILDPNLTKLVQTGVEQSYVPNLASSLGLRGLPPFDPLNLDDEPTRKLYEILRSSSQADATQYDLPSTILINGQRGVGKRRLVSQVTSALGYHLADLSTFSIIGETEIKTSALLESWIERVTLAGPCVLFLRQIEGIARKIQSIETGGREPSLVRILDEALKGLKEKKPKFPVILIGSTSELDQISMGLLNLFKLKLNVLAPNEHQRIRILKTLTERDLISIDVNFDLLGRETSSLVAKDLVTLVSKTRYNGMKRTILQRKVLMEDLKGSGGIQLNQEDFVNSLKEIRKGYSDRIGAPKIPNVRWEDIGGLKEVKSVILETLSLPLNRPELFANGLKKRSGILLFGPPGTGKTLIAKAVATSIGMNFMSVKGPELLDQYIGESESKVRKVFEKAKECKPSVIFFDELDSLAPRRGNQGDSGGVMDRIVSQLLAELDSISNVNKVFVIGATNRPDLLDPALLRPGRFEKLVYLGGIETDENRLEVIKALTRKMKLDEDVRLEEVVKRLNRRCQVGNGKMIVTGADLYSICSDGMMRSMRRITNEIEVNRKRRGSDEELEGVQEVLIKQEDFIGAIEDWKSSVSENEMKHYKAAQLKFTKEGNLLTGMDQDEKHEEEGMGKEGNGNGGDVNGEFEHEGKGKGKGKQKEFENGNGNGKENGKEMENGKGKGKGKQKMI</sequence>
<evidence type="ECO:0000259" key="12">
    <source>
        <dbReference type="SMART" id="SM00382"/>
    </source>
</evidence>
<dbReference type="SMART" id="SM00382">
    <property type="entry name" value="AAA"/>
    <property type="match status" value="2"/>
</dbReference>
<comment type="similarity">
    <text evidence="2">Belongs to the AAA ATPase family.</text>
</comment>
<dbReference type="Pfam" id="PF23315">
    <property type="entry name" value="PEX6_4th"/>
    <property type="match status" value="1"/>
</dbReference>
<keyword evidence="14" id="KW-1185">Reference proteome</keyword>
<dbReference type="FunCoup" id="F4RQB5">
    <property type="interactions" value="101"/>
</dbReference>
<dbReference type="InterPro" id="IPR056995">
    <property type="entry name" value="PEX6_4th_dom"/>
</dbReference>
<keyword evidence="3" id="KW-0962">Peroxisome biogenesis</keyword>
<gene>
    <name evidence="13" type="ORF">MELLADRAFT_123847</name>
</gene>
<evidence type="ECO:0000256" key="11">
    <source>
        <dbReference type="SAM" id="MobiDB-lite"/>
    </source>
</evidence>
<keyword evidence="7" id="KW-0472">Membrane</keyword>
<feature type="domain" description="AAA+ ATPase" evidence="12">
    <location>
        <begin position="534"/>
        <end position="672"/>
    </location>
</feature>
<feature type="compositionally biased region" description="Basic and acidic residues" evidence="11">
    <location>
        <begin position="852"/>
        <end position="861"/>
    </location>
</feature>
<dbReference type="InterPro" id="IPR027417">
    <property type="entry name" value="P-loop_NTPase"/>
</dbReference>
<protein>
    <recommendedName>
        <fullName evidence="8">Peroxisomal ATPase PEX6</fullName>
    </recommendedName>
    <alternativeName>
        <fullName evidence="9">Peroxin-6</fullName>
    </alternativeName>
</protein>
<dbReference type="GO" id="GO:0016558">
    <property type="term" value="P:protein import into peroxisome matrix"/>
    <property type="evidence" value="ECO:0007669"/>
    <property type="project" value="TreeGrafter"/>
</dbReference>
<evidence type="ECO:0000256" key="6">
    <source>
        <dbReference type="ARBA" id="ARBA00022840"/>
    </source>
</evidence>
<dbReference type="Pfam" id="PF00004">
    <property type="entry name" value="AAA"/>
    <property type="match status" value="2"/>
</dbReference>
<dbReference type="EMBL" id="GL883113">
    <property type="protein sequence ID" value="EGG05433.1"/>
    <property type="molecule type" value="Genomic_DNA"/>
</dbReference>
<feature type="compositionally biased region" description="Gly residues" evidence="11">
    <location>
        <begin position="815"/>
        <end position="824"/>
    </location>
</feature>
<evidence type="ECO:0000256" key="3">
    <source>
        <dbReference type="ARBA" id="ARBA00022593"/>
    </source>
</evidence>
<comment type="catalytic activity">
    <reaction evidence="10">
        <text>ATP + H2O = ADP + phosphate + H(+)</text>
        <dbReference type="Rhea" id="RHEA:13065"/>
        <dbReference type="ChEBI" id="CHEBI:15377"/>
        <dbReference type="ChEBI" id="CHEBI:15378"/>
        <dbReference type="ChEBI" id="CHEBI:30616"/>
        <dbReference type="ChEBI" id="CHEBI:43474"/>
        <dbReference type="ChEBI" id="CHEBI:456216"/>
    </reaction>
    <physiologicalReaction direction="left-to-right" evidence="10">
        <dbReference type="Rhea" id="RHEA:13066"/>
    </physiologicalReaction>
</comment>
<dbReference type="InterPro" id="IPR003959">
    <property type="entry name" value="ATPase_AAA_core"/>
</dbReference>
<feature type="domain" description="AAA+ ATPase" evidence="12">
    <location>
        <begin position="261"/>
        <end position="399"/>
    </location>
</feature>
<feature type="compositionally biased region" description="Basic residues" evidence="11">
    <location>
        <begin position="862"/>
        <end position="871"/>
    </location>
</feature>
<name>F4RQB5_MELLP</name>
<evidence type="ECO:0000313" key="13">
    <source>
        <dbReference type="EMBL" id="EGG05433.1"/>
    </source>
</evidence>
<keyword evidence="5" id="KW-0378">Hydrolase</keyword>
<dbReference type="GeneID" id="18926498"/>
<dbReference type="KEGG" id="mlr:MELLADRAFT_123847"/>
<dbReference type="SUPFAM" id="SSF52540">
    <property type="entry name" value="P-loop containing nucleoside triphosphate hydrolases"/>
    <property type="match status" value="2"/>
</dbReference>
<dbReference type="PROSITE" id="PS00674">
    <property type="entry name" value="AAA"/>
    <property type="match status" value="1"/>
</dbReference>
<keyword evidence="6" id="KW-0067">ATP-binding</keyword>
<dbReference type="STRING" id="747676.F4RQB5"/>
<accession>F4RQB5</accession>
<evidence type="ECO:0000256" key="5">
    <source>
        <dbReference type="ARBA" id="ARBA00022801"/>
    </source>
</evidence>
<dbReference type="InterPro" id="IPR003593">
    <property type="entry name" value="AAA+_ATPase"/>
</dbReference>
<dbReference type="InterPro" id="IPR050168">
    <property type="entry name" value="AAA_ATPase_domain"/>
</dbReference>
<reference evidence="14" key="1">
    <citation type="journal article" date="2011" name="Proc. Natl. Acad. Sci. U.S.A.">
        <title>Obligate biotrophy features unraveled by the genomic analysis of rust fungi.</title>
        <authorList>
            <person name="Duplessis S."/>
            <person name="Cuomo C.A."/>
            <person name="Lin Y.-C."/>
            <person name="Aerts A."/>
            <person name="Tisserant E."/>
            <person name="Veneault-Fourrey C."/>
            <person name="Joly D.L."/>
            <person name="Hacquard S."/>
            <person name="Amselem J."/>
            <person name="Cantarel B.L."/>
            <person name="Chiu R."/>
            <person name="Coutinho P.M."/>
            <person name="Feau N."/>
            <person name="Field M."/>
            <person name="Frey P."/>
            <person name="Gelhaye E."/>
            <person name="Goldberg J."/>
            <person name="Grabherr M.G."/>
            <person name="Kodira C.D."/>
            <person name="Kohler A."/>
            <person name="Kuees U."/>
            <person name="Lindquist E.A."/>
            <person name="Lucas S.M."/>
            <person name="Mago R."/>
            <person name="Mauceli E."/>
            <person name="Morin E."/>
            <person name="Murat C."/>
            <person name="Pangilinan J.L."/>
            <person name="Park R."/>
            <person name="Pearson M."/>
            <person name="Quesneville H."/>
            <person name="Rouhier N."/>
            <person name="Sakthikumar S."/>
            <person name="Salamov A.A."/>
            <person name="Schmutz J."/>
            <person name="Selles B."/>
            <person name="Shapiro H."/>
            <person name="Tanguay P."/>
            <person name="Tuskan G.A."/>
            <person name="Henrissat B."/>
            <person name="Van de Peer Y."/>
            <person name="Rouze P."/>
            <person name="Ellis J.G."/>
            <person name="Dodds P.N."/>
            <person name="Schein J.E."/>
            <person name="Zhong S."/>
            <person name="Hamelin R.C."/>
            <person name="Grigoriev I.V."/>
            <person name="Szabo L.J."/>
            <person name="Martin F."/>
        </authorList>
    </citation>
    <scope>NUCLEOTIDE SEQUENCE [LARGE SCALE GENOMIC DNA]</scope>
    <source>
        <strain evidence="14">98AG31 / pathotype 3-4-7</strain>
    </source>
</reference>
<dbReference type="RefSeq" id="XP_007411355.1">
    <property type="nucleotide sequence ID" value="XM_007411293.1"/>
</dbReference>
<dbReference type="GO" id="GO:0016887">
    <property type="term" value="F:ATP hydrolysis activity"/>
    <property type="evidence" value="ECO:0007669"/>
    <property type="project" value="InterPro"/>
</dbReference>
<evidence type="ECO:0000313" key="14">
    <source>
        <dbReference type="Proteomes" id="UP000001072"/>
    </source>
</evidence>
<evidence type="ECO:0000256" key="8">
    <source>
        <dbReference type="ARBA" id="ARBA00034811"/>
    </source>
</evidence>
<proteinExistence type="inferred from homology"/>
<dbReference type="eggNOG" id="KOG0736">
    <property type="taxonomic scope" value="Eukaryota"/>
</dbReference>
<dbReference type="OrthoDB" id="5553750at2759"/>
<dbReference type="AlphaFoldDB" id="F4RQB5"/>
<organism evidence="14">
    <name type="scientific">Melampsora larici-populina (strain 98AG31 / pathotype 3-4-7)</name>
    <name type="common">Poplar leaf rust fungus</name>
    <dbReference type="NCBI Taxonomy" id="747676"/>
    <lineage>
        <taxon>Eukaryota</taxon>
        <taxon>Fungi</taxon>
        <taxon>Dikarya</taxon>
        <taxon>Basidiomycota</taxon>
        <taxon>Pucciniomycotina</taxon>
        <taxon>Pucciniomycetes</taxon>
        <taxon>Pucciniales</taxon>
        <taxon>Melampsoraceae</taxon>
        <taxon>Melampsora</taxon>
    </lineage>
</organism>
<dbReference type="VEuPathDB" id="FungiDB:MELLADRAFT_123847"/>
<feature type="compositionally biased region" description="Basic and acidic residues" evidence="11">
    <location>
        <begin position="827"/>
        <end position="844"/>
    </location>
</feature>
<keyword evidence="4" id="KW-0547">Nucleotide-binding</keyword>
<dbReference type="PANTHER" id="PTHR23077:SF9">
    <property type="entry name" value="PEROXISOMAL ATPASE PEX6"/>
    <property type="match status" value="1"/>
</dbReference>
<dbReference type="GO" id="GO:0005524">
    <property type="term" value="F:ATP binding"/>
    <property type="evidence" value="ECO:0007669"/>
    <property type="project" value="UniProtKB-KW"/>
</dbReference>
<dbReference type="FunFam" id="3.40.50.300:FF:000109">
    <property type="entry name" value="Peroxisomal biogenesis factor 6"/>
    <property type="match status" value="1"/>
</dbReference>
<evidence type="ECO:0000256" key="1">
    <source>
        <dbReference type="ARBA" id="ARBA00004370"/>
    </source>
</evidence>
<dbReference type="Gene3D" id="1.10.8.60">
    <property type="match status" value="2"/>
</dbReference>
<dbReference type="Proteomes" id="UP000001072">
    <property type="component" value="Unassembled WGS sequence"/>
</dbReference>
<dbReference type="Gene3D" id="3.40.50.300">
    <property type="entry name" value="P-loop containing nucleotide triphosphate hydrolases"/>
    <property type="match status" value="2"/>
</dbReference>
<dbReference type="GO" id="GO:0005778">
    <property type="term" value="C:peroxisomal membrane"/>
    <property type="evidence" value="ECO:0007669"/>
    <property type="project" value="TreeGrafter"/>
</dbReference>
<evidence type="ECO:0000256" key="4">
    <source>
        <dbReference type="ARBA" id="ARBA00022741"/>
    </source>
</evidence>
<dbReference type="InParanoid" id="F4RQB5"/>
<evidence type="ECO:0000256" key="2">
    <source>
        <dbReference type="ARBA" id="ARBA00006914"/>
    </source>
</evidence>
<dbReference type="HOGENOM" id="CLU_000688_0_0_1"/>
<evidence type="ECO:0000256" key="10">
    <source>
        <dbReference type="ARBA" id="ARBA00048778"/>
    </source>
</evidence>
<comment type="subcellular location">
    <subcellularLocation>
        <location evidence="1">Membrane</location>
    </subcellularLocation>
</comment>
<evidence type="ECO:0000256" key="9">
    <source>
        <dbReference type="ARBA" id="ARBA00034920"/>
    </source>
</evidence>
<evidence type="ECO:0000256" key="7">
    <source>
        <dbReference type="ARBA" id="ARBA00023136"/>
    </source>
</evidence>
<feature type="region of interest" description="Disordered" evidence="11">
    <location>
        <begin position="806"/>
        <end position="871"/>
    </location>
</feature>
<dbReference type="GO" id="GO:0005829">
    <property type="term" value="C:cytosol"/>
    <property type="evidence" value="ECO:0007669"/>
    <property type="project" value="TreeGrafter"/>
</dbReference>